<dbReference type="GO" id="GO:0016853">
    <property type="term" value="F:isomerase activity"/>
    <property type="evidence" value="ECO:0007669"/>
    <property type="project" value="UniProtKB-KW"/>
</dbReference>
<dbReference type="PANTHER" id="PTHR12110:SF41">
    <property type="entry name" value="INOSOSE DEHYDRATASE"/>
    <property type="match status" value="1"/>
</dbReference>
<proteinExistence type="predicted"/>
<dbReference type="Proteomes" id="UP000644699">
    <property type="component" value="Unassembled WGS sequence"/>
</dbReference>
<keyword evidence="3" id="KW-1185">Reference proteome</keyword>
<sequence length="253" mass="28152">MTETISMQLYSGRNFPPLDAQLALLARIGYRDVETFRGLYDDVEGLKRGLDAHGLTVKSAHYSVDFLESDFARALSIARTLGNEIMVLPYLTPEERPTDGAGWRAFGNRVAGIAKRVAGEGLRCAWHNHDFEMRPLADGSRPIEHILESDMSLEWEADLAWIVRGGEDPATWLTRYKGRLSALHVKDIAPAGEKADEDGWADVGAGTLGWDRLWRLGREAGATLMIAEHDNPADFERFATASYAAMRAYAERN</sequence>
<dbReference type="RefSeq" id="WP_188907432.1">
    <property type="nucleotide sequence ID" value="NZ_BMIQ01000002.1"/>
</dbReference>
<keyword evidence="2" id="KW-0413">Isomerase</keyword>
<evidence type="ECO:0000313" key="3">
    <source>
        <dbReference type="Proteomes" id="UP000644699"/>
    </source>
</evidence>
<dbReference type="SUPFAM" id="SSF51658">
    <property type="entry name" value="Xylose isomerase-like"/>
    <property type="match status" value="1"/>
</dbReference>
<evidence type="ECO:0000259" key="1">
    <source>
        <dbReference type="Pfam" id="PF01261"/>
    </source>
</evidence>
<dbReference type="AlphaFoldDB" id="A0A916ZGW1"/>
<dbReference type="InterPro" id="IPR036237">
    <property type="entry name" value="Xyl_isomerase-like_sf"/>
</dbReference>
<name>A0A916ZGW1_9HYPH</name>
<protein>
    <submittedName>
        <fullName evidence="2">Xylose isomerase</fullName>
    </submittedName>
</protein>
<reference evidence="2" key="1">
    <citation type="journal article" date="2014" name="Int. J. Syst. Evol. Microbiol.">
        <title>Complete genome sequence of Corynebacterium casei LMG S-19264T (=DSM 44701T), isolated from a smear-ripened cheese.</title>
        <authorList>
            <consortium name="US DOE Joint Genome Institute (JGI-PGF)"/>
            <person name="Walter F."/>
            <person name="Albersmeier A."/>
            <person name="Kalinowski J."/>
            <person name="Ruckert C."/>
        </authorList>
    </citation>
    <scope>NUCLEOTIDE SEQUENCE</scope>
    <source>
        <strain evidence="2">CGMCC 1.15367</strain>
    </source>
</reference>
<dbReference type="PANTHER" id="PTHR12110">
    <property type="entry name" value="HYDROXYPYRUVATE ISOMERASE"/>
    <property type="match status" value="1"/>
</dbReference>
<evidence type="ECO:0000313" key="2">
    <source>
        <dbReference type="EMBL" id="GGD95536.1"/>
    </source>
</evidence>
<dbReference type="InterPro" id="IPR013022">
    <property type="entry name" value="Xyl_isomerase-like_TIM-brl"/>
</dbReference>
<feature type="domain" description="Xylose isomerase-like TIM barrel" evidence="1">
    <location>
        <begin position="22"/>
        <end position="232"/>
    </location>
</feature>
<comment type="caution">
    <text evidence="2">The sequence shown here is derived from an EMBL/GenBank/DDBJ whole genome shotgun (WGS) entry which is preliminary data.</text>
</comment>
<accession>A0A916ZGW1</accession>
<organism evidence="2 3">
    <name type="scientific">Aureimonas endophytica</name>
    <dbReference type="NCBI Taxonomy" id="2027858"/>
    <lineage>
        <taxon>Bacteria</taxon>
        <taxon>Pseudomonadati</taxon>
        <taxon>Pseudomonadota</taxon>
        <taxon>Alphaproteobacteria</taxon>
        <taxon>Hyphomicrobiales</taxon>
        <taxon>Aurantimonadaceae</taxon>
        <taxon>Aureimonas</taxon>
    </lineage>
</organism>
<gene>
    <name evidence="2" type="ORF">GCM10011390_12870</name>
</gene>
<dbReference type="Pfam" id="PF01261">
    <property type="entry name" value="AP_endonuc_2"/>
    <property type="match status" value="1"/>
</dbReference>
<dbReference type="EMBL" id="BMIQ01000002">
    <property type="protein sequence ID" value="GGD95536.1"/>
    <property type="molecule type" value="Genomic_DNA"/>
</dbReference>
<dbReference type="InterPro" id="IPR050312">
    <property type="entry name" value="IolE/XylAMocC-like"/>
</dbReference>
<dbReference type="Gene3D" id="3.20.20.150">
    <property type="entry name" value="Divalent-metal-dependent TIM barrel enzymes"/>
    <property type="match status" value="1"/>
</dbReference>
<reference evidence="2" key="2">
    <citation type="submission" date="2020-09" db="EMBL/GenBank/DDBJ databases">
        <authorList>
            <person name="Sun Q."/>
            <person name="Zhou Y."/>
        </authorList>
    </citation>
    <scope>NUCLEOTIDE SEQUENCE</scope>
    <source>
        <strain evidence="2">CGMCC 1.15367</strain>
    </source>
</reference>